<dbReference type="OrthoDB" id="284782at2759"/>
<feature type="repeat" description="WD" evidence="4">
    <location>
        <begin position="281"/>
        <end position="313"/>
    </location>
</feature>
<comment type="function">
    <text evidence="3">Essential component of the cytosolic iron-sulfur (Fe/S) protein assembly machinery. Required for the maturation of extramitochondrial Fe/S proteins.</text>
</comment>
<evidence type="ECO:0000313" key="6">
    <source>
        <dbReference type="Proteomes" id="UP000326924"/>
    </source>
</evidence>
<comment type="caution">
    <text evidence="5">The sequence shown here is derived from an EMBL/GenBank/DDBJ whole genome shotgun (WGS) entry which is preliminary data.</text>
</comment>
<dbReference type="Gene3D" id="2.130.10.10">
    <property type="entry name" value="YVTN repeat-like/Quinoprotein amine dehydrogenase"/>
    <property type="match status" value="1"/>
</dbReference>
<dbReference type="HAMAP" id="MF_03037">
    <property type="entry name" value="ciao1"/>
    <property type="match status" value="1"/>
</dbReference>
<keyword evidence="1 4" id="KW-0853">WD repeat</keyword>
<dbReference type="GO" id="GO:0097361">
    <property type="term" value="C:cytosolic [4Fe-4S] assembly targeting complex"/>
    <property type="evidence" value="ECO:0007669"/>
    <property type="project" value="InterPro"/>
</dbReference>
<feature type="repeat" description="WD" evidence="4">
    <location>
        <begin position="204"/>
        <end position="244"/>
    </location>
</feature>
<dbReference type="EMBL" id="VXIS01000230">
    <property type="protein sequence ID" value="KAA8896041.1"/>
    <property type="molecule type" value="Genomic_DNA"/>
</dbReference>
<feature type="repeat" description="WD" evidence="4">
    <location>
        <begin position="369"/>
        <end position="389"/>
    </location>
</feature>
<dbReference type="PROSITE" id="PS50294">
    <property type="entry name" value="WD_REPEATS_REGION"/>
    <property type="match status" value="2"/>
</dbReference>
<reference evidence="5 6" key="1">
    <citation type="submission" date="2019-09" db="EMBL/GenBank/DDBJ databases">
        <title>Draft genome of the ectomycorrhizal ascomycete Sphaerosporella brunnea.</title>
        <authorList>
            <consortium name="DOE Joint Genome Institute"/>
            <person name="Benucci G.M."/>
            <person name="Marozzi G."/>
            <person name="Antonielli L."/>
            <person name="Sanchez S."/>
            <person name="Marco P."/>
            <person name="Wang X."/>
            <person name="Falini L.B."/>
            <person name="Barry K."/>
            <person name="Haridas S."/>
            <person name="Lipzen A."/>
            <person name="Labutti K."/>
            <person name="Grigoriev I.V."/>
            <person name="Murat C."/>
            <person name="Martin F."/>
            <person name="Albertini E."/>
            <person name="Donnini D."/>
            <person name="Bonito G."/>
        </authorList>
    </citation>
    <scope>NUCLEOTIDE SEQUENCE [LARGE SCALE GENOMIC DNA]</scope>
    <source>
        <strain evidence="5 6">Sb_GMNB300</strain>
    </source>
</reference>
<dbReference type="PANTHER" id="PTHR19920">
    <property type="entry name" value="WD40 PROTEIN CIAO1"/>
    <property type="match status" value="1"/>
</dbReference>
<name>A0A5J5ELI3_9PEZI</name>
<accession>A0A5J5ELI3</accession>
<proteinExistence type="inferred from homology"/>
<dbReference type="InterPro" id="IPR001680">
    <property type="entry name" value="WD40_rpt"/>
</dbReference>
<gene>
    <name evidence="3" type="primary">CIA1</name>
    <name evidence="5" type="ORF">FN846DRAFT_784185</name>
</gene>
<evidence type="ECO:0000256" key="1">
    <source>
        <dbReference type="ARBA" id="ARBA00022574"/>
    </source>
</evidence>
<dbReference type="PANTHER" id="PTHR19920:SF0">
    <property type="entry name" value="CYTOSOLIC IRON-SULFUR PROTEIN ASSEMBLY PROTEIN CIAO1-RELATED"/>
    <property type="match status" value="1"/>
</dbReference>
<evidence type="ECO:0000256" key="2">
    <source>
        <dbReference type="ARBA" id="ARBA00022737"/>
    </source>
</evidence>
<dbReference type="InterPro" id="IPR015943">
    <property type="entry name" value="WD40/YVTN_repeat-like_dom_sf"/>
</dbReference>
<evidence type="ECO:0000256" key="4">
    <source>
        <dbReference type="PROSITE-ProRule" id="PRU00221"/>
    </source>
</evidence>
<keyword evidence="2" id="KW-0677">Repeat</keyword>
<dbReference type="AlphaFoldDB" id="A0A5J5ELI3"/>
<dbReference type="CDD" id="cd00200">
    <property type="entry name" value="WD40"/>
    <property type="match status" value="1"/>
</dbReference>
<dbReference type="SMART" id="SM00320">
    <property type="entry name" value="WD40"/>
    <property type="match status" value="7"/>
</dbReference>
<comment type="similarity">
    <text evidence="3">Belongs to the WD repeat CIA1 family.</text>
</comment>
<dbReference type="FunCoup" id="A0A5J5ELI3">
    <property type="interactions" value="66"/>
</dbReference>
<feature type="repeat" description="WD" evidence="4">
    <location>
        <begin position="160"/>
        <end position="191"/>
    </location>
</feature>
<evidence type="ECO:0000256" key="3">
    <source>
        <dbReference type="HAMAP-Rule" id="MF_03037"/>
    </source>
</evidence>
<dbReference type="InterPro" id="IPR028608">
    <property type="entry name" value="CIAO1/Cia1"/>
</dbReference>
<feature type="repeat" description="WD" evidence="4">
    <location>
        <begin position="115"/>
        <end position="147"/>
    </location>
</feature>
<dbReference type="Proteomes" id="UP000326924">
    <property type="component" value="Unassembled WGS sequence"/>
</dbReference>
<feature type="repeat" description="WD" evidence="4">
    <location>
        <begin position="52"/>
        <end position="86"/>
    </location>
</feature>
<protein>
    <recommendedName>
        <fullName evidence="3">Probable cytosolic iron-sulfur protein assembly protein 1</fullName>
    </recommendedName>
</protein>
<dbReference type="PROSITE" id="PS50082">
    <property type="entry name" value="WD_REPEATS_2"/>
    <property type="match status" value="6"/>
</dbReference>
<evidence type="ECO:0000313" key="5">
    <source>
        <dbReference type="EMBL" id="KAA8896041.1"/>
    </source>
</evidence>
<sequence length="389" mass="42661">MPLQKLASVSAHTDRIWQCAPHPTLPLLATASGDKSSRIISLLTYNTLSTIDGGHKRSIRSVAWKPNTRGESVLASGSFDATAGIWRRYEDDSGAATGGEYNDEEDEEWRFAVVLDGHESEIKSVAWSAGGSFLATCSRDKSVWVWEELDDDNFETVAVMQEHTQDVKCVTWHPEEILLASASYDDTIRLYREDLDDWVCCTLLEGHESTVWCITFEPLTTPNYDAKRGARLASCSDDKTVRIWTRVGQSGVGAGQGAGAPPSILRGAPVEENWTCSAILPKAHDRSIYSISWSPRTGRIASCGGDGKIVIYEEDKTSAPGAMEVDGDAKAEQGSKAWKIVAELKGAHGVYEINNVAWSKRYDKDKRGEDDEIIVSVGDDGNVNIWAVE</sequence>
<dbReference type="Pfam" id="PF00400">
    <property type="entry name" value="WD40"/>
    <property type="match status" value="6"/>
</dbReference>
<dbReference type="InParanoid" id="A0A5J5ELI3"/>
<keyword evidence="6" id="KW-1185">Reference proteome</keyword>
<dbReference type="InterPro" id="IPR036322">
    <property type="entry name" value="WD40_repeat_dom_sf"/>
</dbReference>
<dbReference type="GO" id="GO:0016226">
    <property type="term" value="P:iron-sulfur cluster assembly"/>
    <property type="evidence" value="ECO:0007669"/>
    <property type="project" value="UniProtKB-UniRule"/>
</dbReference>
<dbReference type="SUPFAM" id="SSF50978">
    <property type="entry name" value="WD40 repeat-like"/>
    <property type="match status" value="1"/>
</dbReference>
<organism evidence="5 6">
    <name type="scientific">Sphaerosporella brunnea</name>
    <dbReference type="NCBI Taxonomy" id="1250544"/>
    <lineage>
        <taxon>Eukaryota</taxon>
        <taxon>Fungi</taxon>
        <taxon>Dikarya</taxon>
        <taxon>Ascomycota</taxon>
        <taxon>Pezizomycotina</taxon>
        <taxon>Pezizomycetes</taxon>
        <taxon>Pezizales</taxon>
        <taxon>Pyronemataceae</taxon>
        <taxon>Sphaerosporella</taxon>
    </lineage>
</organism>